<reference evidence="1" key="2">
    <citation type="submission" date="2025-08" db="UniProtKB">
        <authorList>
            <consortium name="Ensembl"/>
        </authorList>
    </citation>
    <scope>IDENTIFICATION</scope>
</reference>
<dbReference type="AlphaFoldDB" id="A0A8D2FS59"/>
<protein>
    <submittedName>
        <fullName evidence="1">Uncharacterized protein</fullName>
    </submittedName>
</protein>
<dbReference type="PRINTS" id="PR02045">
    <property type="entry name" value="F138DOMAIN"/>
</dbReference>
<evidence type="ECO:0000313" key="2">
    <source>
        <dbReference type="Proteomes" id="UP000694411"/>
    </source>
</evidence>
<reference evidence="1" key="3">
    <citation type="submission" date="2025-09" db="UniProtKB">
        <authorList>
            <consortium name="Ensembl"/>
        </authorList>
    </citation>
    <scope>IDENTIFICATION</scope>
</reference>
<dbReference type="Proteomes" id="UP000694411">
    <property type="component" value="Chromosome 15"/>
</dbReference>
<evidence type="ECO:0000313" key="1">
    <source>
        <dbReference type="Ensembl" id="ENSTGEP00000024701.1"/>
    </source>
</evidence>
<dbReference type="Ensembl" id="ENSTGET00000029439.1">
    <property type="protein sequence ID" value="ENSTGEP00000024701.1"/>
    <property type="gene ID" value="ENSTGEG00000019956.1"/>
</dbReference>
<accession>A0A8D2FS59</accession>
<sequence>FVLFLFLQGLALSSRLECSGMILAHCNLCLLGSSNSRALPSRVAGITGTQHHTCLIFLCFVEMGSLHVAQAGLELLASSDPPASASQIAGITGKRRCTHPVFILLKDKIIGLTVLGLQA</sequence>
<proteinExistence type="predicted"/>
<dbReference type="PANTHER" id="PTHR12138:SF162">
    <property type="entry name" value="CHROMOSOME UNDETERMINED SCAFFOLD_275, WHOLE GENOME SHOTGUN SEQUENCE"/>
    <property type="match status" value="1"/>
</dbReference>
<dbReference type="PANTHER" id="PTHR12138">
    <property type="entry name" value="PRIMATE-EXPANDED PROTEIN FAMILY"/>
    <property type="match status" value="1"/>
</dbReference>
<organism evidence="1 2">
    <name type="scientific">Theropithecus gelada</name>
    <name type="common">Gelada baboon</name>
    <dbReference type="NCBI Taxonomy" id="9565"/>
    <lineage>
        <taxon>Eukaryota</taxon>
        <taxon>Metazoa</taxon>
        <taxon>Chordata</taxon>
        <taxon>Craniata</taxon>
        <taxon>Vertebrata</taxon>
        <taxon>Euteleostomi</taxon>
        <taxon>Mammalia</taxon>
        <taxon>Eutheria</taxon>
        <taxon>Euarchontoglires</taxon>
        <taxon>Primates</taxon>
        <taxon>Haplorrhini</taxon>
        <taxon>Catarrhini</taxon>
        <taxon>Cercopithecidae</taxon>
        <taxon>Cercopithecinae</taxon>
        <taxon>Theropithecus</taxon>
    </lineage>
</organism>
<name>A0A8D2FS59_THEGE</name>
<reference evidence="1" key="1">
    <citation type="submission" date="2018-05" db="EMBL/GenBank/DDBJ databases">
        <title>Whole genome of Theropithecus gelada.</title>
        <authorList>
            <person name="Chiou K.L."/>
            <person name="Snyder-Mackler N."/>
        </authorList>
    </citation>
    <scope>NUCLEOTIDE SEQUENCE [LARGE SCALE GENOMIC DNA]</scope>
</reference>
<keyword evidence="2" id="KW-1185">Reference proteome</keyword>